<accession>B9JM49</accession>
<sequence>MKNRNRWTMHASAIGLGLALSLSAASAFAEDPISISYVGAFTANEWHTEIVAGAKAAVADLPFKVNLRVVGPSDFDPVQQATIFTREAQTQPNGMIVTNVASALFVQPAQDAQAQGITVTWTNAAPTPDFAGSLFVSADPKAQGMAGAKIVAKVLEARTGKPAAQIEGKFVVGLCVPGLATLENRIAGFRKGMAKVLPKVSILPTIETKPDRSGNFVDWNQAVQANRDALGFIDACEAGQQNIAKIIEDDKLQATSVAFDAPAEVRDAVARGVIPASVPSNHYLQAYFSTYLTAMALHDKKPMPKGWVVLPPTIIDAANVGKLVEGWKEPVKGLRAYFDADIKQVLADVAAGKTAATADYDKAPD</sequence>
<name>B9JM49_RHIR8</name>
<dbReference type="InterPro" id="IPR050555">
    <property type="entry name" value="Bact_Solute-Bind_Prot2"/>
</dbReference>
<evidence type="ECO:0000313" key="5">
    <source>
        <dbReference type="EMBL" id="ACM28763.1"/>
    </source>
</evidence>
<dbReference type="EMBL" id="CP000629">
    <property type="protein sequence ID" value="ACM28763.1"/>
    <property type="molecule type" value="Genomic_DNA"/>
</dbReference>
<evidence type="ECO:0000256" key="2">
    <source>
        <dbReference type="ARBA" id="ARBA00007639"/>
    </source>
</evidence>
<evidence type="ECO:0000256" key="3">
    <source>
        <dbReference type="SAM" id="SignalP"/>
    </source>
</evidence>
<dbReference type="Pfam" id="PF13407">
    <property type="entry name" value="Peripla_BP_4"/>
    <property type="match status" value="1"/>
</dbReference>
<reference evidence="5 6" key="1">
    <citation type="journal article" date="2009" name="J. Bacteriol.">
        <title>Genome sequences of three Agrobacterium biovars help elucidate the evolution of multichromosome genomes in bacteria.</title>
        <authorList>
            <person name="Slater S.C."/>
            <person name="Goldman B.S."/>
            <person name="Goodner B."/>
            <person name="Setubal J.C."/>
            <person name="Farrand S.K."/>
            <person name="Nester E.W."/>
            <person name="Burr T.J."/>
            <person name="Banta L."/>
            <person name="Dickerman A.W."/>
            <person name="Paulsen I."/>
            <person name="Otten L."/>
            <person name="Suen G."/>
            <person name="Welch R."/>
            <person name="Almeida N.F."/>
            <person name="Arnold F."/>
            <person name="Burton O.T."/>
            <person name="Du Z."/>
            <person name="Ewing A."/>
            <person name="Godsy E."/>
            <person name="Heisel S."/>
            <person name="Houmiel K.L."/>
            <person name="Jhaveri J."/>
            <person name="Lu J."/>
            <person name="Miller N.M."/>
            <person name="Norton S."/>
            <person name="Chen Q."/>
            <person name="Phoolcharoen W."/>
            <person name="Ohlin V."/>
            <person name="Ondrusek D."/>
            <person name="Pride N."/>
            <person name="Stricklin S.L."/>
            <person name="Sun J."/>
            <person name="Wheeler C."/>
            <person name="Wilson L."/>
            <person name="Zhu H."/>
            <person name="Wood D.W."/>
        </authorList>
    </citation>
    <scope>NUCLEOTIDE SEQUENCE [LARGE SCALE GENOMIC DNA]</scope>
    <source>
        <strain evidence="6">K84 / ATCC BAA-868</strain>
    </source>
</reference>
<dbReference type="GO" id="GO:0030246">
    <property type="term" value="F:carbohydrate binding"/>
    <property type="evidence" value="ECO:0007669"/>
    <property type="project" value="TreeGrafter"/>
</dbReference>
<protein>
    <submittedName>
        <fullName evidence="5">Conserved hypothesis ribose ABC transporter, periplasmic binding protein</fullName>
    </submittedName>
</protein>
<dbReference type="eggNOG" id="COG1879">
    <property type="taxonomic scope" value="Bacteria"/>
</dbReference>
<organism evidence="5 6">
    <name type="scientific">Rhizobium rhizogenes (strain K84 / ATCC BAA-868)</name>
    <name type="common">Agrobacterium radiobacter</name>
    <dbReference type="NCBI Taxonomy" id="311403"/>
    <lineage>
        <taxon>Bacteria</taxon>
        <taxon>Pseudomonadati</taxon>
        <taxon>Pseudomonadota</taxon>
        <taxon>Alphaproteobacteria</taxon>
        <taxon>Hyphomicrobiales</taxon>
        <taxon>Rhizobiaceae</taxon>
        <taxon>Rhizobium/Agrobacterium group</taxon>
        <taxon>Rhizobium</taxon>
    </lineage>
</organism>
<feature type="chain" id="PRO_5002887235" evidence="3">
    <location>
        <begin position="30"/>
        <end position="365"/>
    </location>
</feature>
<comment type="subcellular location">
    <subcellularLocation>
        <location evidence="1">Periplasm</location>
    </subcellularLocation>
</comment>
<feature type="signal peptide" evidence="3">
    <location>
        <begin position="1"/>
        <end position="29"/>
    </location>
</feature>
<dbReference type="HOGENOM" id="CLU_751621_0_0_5"/>
<proteinExistence type="inferred from homology"/>
<dbReference type="Gene3D" id="3.40.50.2300">
    <property type="match status" value="2"/>
</dbReference>
<keyword evidence="3" id="KW-0732">Signal</keyword>
<dbReference type="PANTHER" id="PTHR30036:SF7">
    <property type="entry name" value="ABC TRANSPORTER PERIPLASMIC-BINDING PROTEIN YPHF"/>
    <property type="match status" value="1"/>
</dbReference>
<dbReference type="InterPro" id="IPR028082">
    <property type="entry name" value="Peripla_BP_I"/>
</dbReference>
<comment type="similarity">
    <text evidence="2">Belongs to the bacterial solute-binding protein 2 family.</text>
</comment>
<dbReference type="PANTHER" id="PTHR30036">
    <property type="entry name" value="D-XYLOSE-BINDING PERIPLASMIC PROTEIN"/>
    <property type="match status" value="1"/>
</dbReference>
<dbReference type="KEGG" id="ara:Arad_7213"/>
<evidence type="ECO:0000256" key="1">
    <source>
        <dbReference type="ARBA" id="ARBA00004418"/>
    </source>
</evidence>
<feature type="domain" description="Periplasmic binding protein" evidence="4">
    <location>
        <begin position="36"/>
        <end position="300"/>
    </location>
</feature>
<dbReference type="SUPFAM" id="SSF53822">
    <property type="entry name" value="Periplasmic binding protein-like I"/>
    <property type="match status" value="1"/>
</dbReference>
<dbReference type="Proteomes" id="UP000001600">
    <property type="component" value="Chromosome 2"/>
</dbReference>
<dbReference type="AlphaFoldDB" id="B9JM49"/>
<evidence type="ECO:0000259" key="4">
    <source>
        <dbReference type="Pfam" id="PF13407"/>
    </source>
</evidence>
<gene>
    <name evidence="5" type="ordered locus">Arad_7213</name>
</gene>
<dbReference type="STRING" id="311403.Arad_7213"/>
<dbReference type="RefSeq" id="WP_007689015.1">
    <property type="nucleotide sequence ID" value="NC_011983.1"/>
</dbReference>
<dbReference type="GO" id="GO:0030288">
    <property type="term" value="C:outer membrane-bounded periplasmic space"/>
    <property type="evidence" value="ECO:0007669"/>
    <property type="project" value="TreeGrafter"/>
</dbReference>
<dbReference type="InterPro" id="IPR025997">
    <property type="entry name" value="SBP_2_dom"/>
</dbReference>
<evidence type="ECO:0000313" key="6">
    <source>
        <dbReference type="Proteomes" id="UP000001600"/>
    </source>
</evidence>